<feature type="domain" description="DUF1707" evidence="2">
    <location>
        <begin position="15"/>
        <end position="67"/>
    </location>
</feature>
<accession>A0A7W7QX03</accession>
<evidence type="ECO:0000256" key="1">
    <source>
        <dbReference type="SAM" id="MobiDB-lite"/>
    </source>
</evidence>
<evidence type="ECO:0000313" key="4">
    <source>
        <dbReference type="Proteomes" id="UP000540506"/>
    </source>
</evidence>
<dbReference type="RefSeq" id="WP_184933649.1">
    <property type="nucleotide sequence ID" value="NZ_JACHJV010000001.1"/>
</dbReference>
<keyword evidence="4" id="KW-1185">Reference proteome</keyword>
<comment type="caution">
    <text evidence="3">The sequence shown here is derived from an EMBL/GenBank/DDBJ whole genome shotgun (WGS) entry which is preliminary data.</text>
</comment>
<reference evidence="3 4" key="1">
    <citation type="submission" date="2020-08" db="EMBL/GenBank/DDBJ databases">
        <title>Sequencing the genomes of 1000 actinobacteria strains.</title>
        <authorList>
            <person name="Klenk H.-P."/>
        </authorList>
    </citation>
    <scope>NUCLEOTIDE SEQUENCE [LARGE SCALE GENOMIC DNA]</scope>
    <source>
        <strain evidence="3 4">DSM 41654</strain>
    </source>
</reference>
<proteinExistence type="predicted"/>
<dbReference type="EMBL" id="JACHJV010000001">
    <property type="protein sequence ID" value="MBB4921292.1"/>
    <property type="molecule type" value="Genomic_DNA"/>
</dbReference>
<gene>
    <name evidence="3" type="ORF">FHR34_000285</name>
</gene>
<evidence type="ECO:0000259" key="2">
    <source>
        <dbReference type="Pfam" id="PF08044"/>
    </source>
</evidence>
<dbReference type="InterPro" id="IPR012551">
    <property type="entry name" value="DUF1707_SHOCT-like"/>
</dbReference>
<dbReference type="AlphaFoldDB" id="A0A7W7QX03"/>
<sequence length="213" mass="22817">MTGEVSPGGQNRPELRVSHEERDQVAEQLRIAAGDGRLTAQELDERLERALTARTGSELAVLVADLPAAQGAVPPEVKDLVRIECGSSSTERVGHWVVPRAFDVTVASGHVKLDFTEAVITQPVLRIDAKVRSGSLTLITRPGMTVDVDEVSVGSGSVKVRRPAATSGVGGEPTVLRIELSGSVRSGSIVVRPPRRGFWRWLLRRPHPGVSGD</sequence>
<dbReference type="PANTHER" id="PTHR40763">
    <property type="entry name" value="MEMBRANE PROTEIN-RELATED"/>
    <property type="match status" value="1"/>
</dbReference>
<dbReference type="Pfam" id="PF08044">
    <property type="entry name" value="DUF1707"/>
    <property type="match status" value="1"/>
</dbReference>
<dbReference type="PANTHER" id="PTHR40763:SF5">
    <property type="entry name" value="MEMBRANE PROTEIN"/>
    <property type="match status" value="1"/>
</dbReference>
<evidence type="ECO:0000313" key="3">
    <source>
        <dbReference type="EMBL" id="MBB4921292.1"/>
    </source>
</evidence>
<protein>
    <recommendedName>
        <fullName evidence="2">DUF1707 domain-containing protein</fullName>
    </recommendedName>
</protein>
<feature type="region of interest" description="Disordered" evidence="1">
    <location>
        <begin position="1"/>
        <end position="23"/>
    </location>
</feature>
<organism evidence="3 4">
    <name type="scientific">Kitasatospora kifunensis</name>
    <name type="common">Streptomyces kifunensis</name>
    <dbReference type="NCBI Taxonomy" id="58351"/>
    <lineage>
        <taxon>Bacteria</taxon>
        <taxon>Bacillati</taxon>
        <taxon>Actinomycetota</taxon>
        <taxon>Actinomycetes</taxon>
        <taxon>Kitasatosporales</taxon>
        <taxon>Streptomycetaceae</taxon>
        <taxon>Kitasatospora</taxon>
    </lineage>
</organism>
<feature type="compositionally biased region" description="Basic and acidic residues" evidence="1">
    <location>
        <begin position="13"/>
        <end position="23"/>
    </location>
</feature>
<name>A0A7W7QX03_KITKI</name>
<dbReference type="Proteomes" id="UP000540506">
    <property type="component" value="Unassembled WGS sequence"/>
</dbReference>